<feature type="compositionally biased region" description="Polar residues" evidence="1">
    <location>
        <begin position="508"/>
        <end position="517"/>
    </location>
</feature>
<name>A0A1Y1JQP3_PLAGO</name>
<accession>A0A1Y1JQP3</accession>
<keyword evidence="2" id="KW-1133">Transmembrane helix</keyword>
<feature type="compositionally biased region" description="Basic and acidic residues" evidence="1">
    <location>
        <begin position="518"/>
        <end position="534"/>
    </location>
</feature>
<feature type="region of interest" description="Disordered" evidence="1">
    <location>
        <begin position="118"/>
        <end position="176"/>
    </location>
</feature>
<evidence type="ECO:0000313" key="3">
    <source>
        <dbReference type="EMBL" id="GAW82783.1"/>
    </source>
</evidence>
<evidence type="ECO:0000256" key="2">
    <source>
        <dbReference type="SAM" id="Phobius"/>
    </source>
</evidence>
<dbReference type="OMA" id="YLFWKEE"/>
<feature type="compositionally biased region" description="Low complexity" evidence="1">
    <location>
        <begin position="279"/>
        <end position="305"/>
    </location>
</feature>
<feature type="transmembrane region" description="Helical" evidence="2">
    <location>
        <begin position="545"/>
        <end position="566"/>
    </location>
</feature>
<dbReference type="Proteomes" id="UP000195521">
    <property type="component" value="Unassembled WGS sequence"/>
</dbReference>
<sequence>MSSKCSEEENSNEGTREKEKKKKKKKGKTHIYYVINKGNYSQEERQKEASSTEKLIKKKYENSRVKVHVEDFHTLRTVKRDASKDQDDTKSKRDEESHIELCEYLEARSRHIEYLMKKKRQKMRTTNTNNGDDNNNSSSNSDNNNNSRINSNNNNNSRINSNNNNNSRRNIIQPPDDVDMEFLLMYRRGRDKDTTTDPASTSTSKQNYSSSKNRKKIFFLNKDHIPQTSTSTPSNLTYNQRLNEEVRSSYHAGGETEGTEITHSEAIHLYNMNTCEAQNQNNSDAQSSNSNSNESSSINPQNSSSTESNIFSKLFYRIRKAIIDRRGNPITNENIIDNDMCELTIVNTNMNEVNNGNNILQIAEDNETVTLPRHSDNQIGRGGIDGGGVSNCHRNRNNDIICLNGLNPNDLLNSSVIINPDNIEMNEMFSNVENGIIMMGRTDSTPIGNASNEDVIDHNTTRSNNDSRTIHLDYRNIPHKIATYFKDNISYVKEKIKNYWMERVREANTQLTSPHQNTSERERQRERENDLHNEDENDDPSCLQVLFFLGLVCKFPILWIIGSIIFCITPNEHKKTKMWSLINTFFALISVIYFISTSKFKIPKPLFMVLMEPDNGEKNNLIARGILKNSKNITQSLAVFDESSSFEWIGSSTHSVFTTGRDSFLNWNFVSTQKPDSHVLLSSNAYKLLNRVQVTFIFGRGNKYPTEQIKKIKTFFQNIKENMNIIPYETITLTEKDIPEDFYGGGLICNRGENNLLGSVDKKINEKEMENAKWYLFWKEDDYSNDNKRNDFDDSHSSYPIGEVFFFKNEHICRVAFLYPKKINFSEKNMPENFVQINKIIIKPF</sequence>
<keyword evidence="4" id="KW-1185">Reference proteome</keyword>
<organism evidence="3 4">
    <name type="scientific">Plasmodium gonderi</name>
    <dbReference type="NCBI Taxonomy" id="77519"/>
    <lineage>
        <taxon>Eukaryota</taxon>
        <taxon>Sar</taxon>
        <taxon>Alveolata</taxon>
        <taxon>Apicomplexa</taxon>
        <taxon>Aconoidasida</taxon>
        <taxon>Haemosporida</taxon>
        <taxon>Plasmodiidae</taxon>
        <taxon>Plasmodium</taxon>
        <taxon>Plasmodium (Plasmodium)</taxon>
    </lineage>
</organism>
<feature type="region of interest" description="Disordered" evidence="1">
    <location>
        <begin position="508"/>
        <end position="538"/>
    </location>
</feature>
<feature type="region of interest" description="Disordered" evidence="1">
    <location>
        <begin position="1"/>
        <end position="30"/>
    </location>
</feature>
<feature type="compositionally biased region" description="Low complexity" evidence="1">
    <location>
        <begin position="196"/>
        <end position="211"/>
    </location>
</feature>
<feature type="compositionally biased region" description="Basic residues" evidence="1">
    <location>
        <begin position="19"/>
        <end position="29"/>
    </location>
</feature>
<proteinExistence type="predicted"/>
<dbReference type="GeneID" id="39749521"/>
<evidence type="ECO:0000313" key="4">
    <source>
        <dbReference type="Proteomes" id="UP000195521"/>
    </source>
</evidence>
<feature type="compositionally biased region" description="Low complexity" evidence="1">
    <location>
        <begin position="124"/>
        <end position="171"/>
    </location>
</feature>
<dbReference type="RefSeq" id="XP_028545372.1">
    <property type="nucleotide sequence ID" value="XM_028689571.1"/>
</dbReference>
<dbReference type="OrthoDB" id="365900at2759"/>
<feature type="region of interest" description="Disordered" evidence="1">
    <location>
        <begin position="189"/>
        <end position="214"/>
    </location>
</feature>
<keyword evidence="2" id="KW-0472">Membrane</keyword>
<keyword evidence="2" id="KW-0812">Transmembrane</keyword>
<feature type="region of interest" description="Disordered" evidence="1">
    <location>
        <begin position="279"/>
        <end position="306"/>
    </location>
</feature>
<feature type="transmembrane region" description="Helical" evidence="2">
    <location>
        <begin position="578"/>
        <end position="596"/>
    </location>
</feature>
<gene>
    <name evidence="3" type="ORF">PGO_130550</name>
</gene>
<evidence type="ECO:0000256" key="1">
    <source>
        <dbReference type="SAM" id="MobiDB-lite"/>
    </source>
</evidence>
<comment type="caution">
    <text evidence="3">The sequence shown here is derived from an EMBL/GenBank/DDBJ whole genome shotgun (WGS) entry which is preliminary data.</text>
</comment>
<protein>
    <submittedName>
        <fullName evidence="3">Uncharacterized protein</fullName>
    </submittedName>
</protein>
<dbReference type="EMBL" id="BDQF01000014">
    <property type="protein sequence ID" value="GAW82783.1"/>
    <property type="molecule type" value="Genomic_DNA"/>
</dbReference>
<dbReference type="AlphaFoldDB" id="A0A1Y1JQP3"/>
<reference evidence="4" key="1">
    <citation type="submission" date="2017-04" db="EMBL/GenBank/DDBJ databases">
        <title>Plasmodium gonderi genome.</title>
        <authorList>
            <person name="Arisue N."/>
            <person name="Honma H."/>
            <person name="Kawai S."/>
            <person name="Tougan T."/>
            <person name="Tanabe K."/>
            <person name="Horii T."/>
        </authorList>
    </citation>
    <scope>NUCLEOTIDE SEQUENCE [LARGE SCALE GENOMIC DNA]</scope>
    <source>
        <strain evidence="4">ATCC 30045</strain>
    </source>
</reference>